<proteinExistence type="predicted"/>
<dbReference type="EMBL" id="JASBWV010000008">
    <property type="protein sequence ID" value="KAJ9124975.1"/>
    <property type="molecule type" value="Genomic_DNA"/>
</dbReference>
<protein>
    <submittedName>
        <fullName evidence="1">Uncharacterized protein</fullName>
    </submittedName>
</protein>
<evidence type="ECO:0000313" key="2">
    <source>
        <dbReference type="Proteomes" id="UP001234202"/>
    </source>
</evidence>
<keyword evidence="2" id="KW-1185">Reference proteome</keyword>
<sequence length="379" mass="40528">MGLALDYASDSDEDSPPQQQQPPPKSQQPTAAPAPIPAAEATSSFLNLPPPKNKKRPLKIGFDHPLLSAPRLSATQPDNEEDDQPRRSAKKQRTADEHDAQQQPSQPSTMSKEKGKGKSTLLDMLPPPKRALPVRPSASKSTAVWSGSQGGTLLPRTVKPPLAETSSSTTSVAQTDEPEPSAEIDLDPFGLAAAAPSTSLPSARPTTSAPPIPTTTISSAPAVTDYTPPVPTLQDPYPGYYQLPSGQWAAYDPTYYASFFPSASHASGAAESARLVEAGAMGRGWSGVQEGEAQAVHVDVRKGMEEARKEQQDLKRITAPSLYAEENTYKPVGKTLGKAGQRHQLSALVKDAHANRQALEERIAQNKRTRKETGGRYGF</sequence>
<organism evidence="1 2">
    <name type="scientific">Naganishia onofrii</name>
    <dbReference type="NCBI Taxonomy" id="1851511"/>
    <lineage>
        <taxon>Eukaryota</taxon>
        <taxon>Fungi</taxon>
        <taxon>Dikarya</taxon>
        <taxon>Basidiomycota</taxon>
        <taxon>Agaricomycotina</taxon>
        <taxon>Tremellomycetes</taxon>
        <taxon>Filobasidiales</taxon>
        <taxon>Filobasidiaceae</taxon>
        <taxon>Naganishia</taxon>
    </lineage>
</organism>
<evidence type="ECO:0000313" key="1">
    <source>
        <dbReference type="EMBL" id="KAJ9124975.1"/>
    </source>
</evidence>
<gene>
    <name evidence="1" type="ORF">QFC24_002907</name>
</gene>
<dbReference type="Proteomes" id="UP001234202">
    <property type="component" value="Unassembled WGS sequence"/>
</dbReference>
<reference evidence="1" key="1">
    <citation type="submission" date="2023-04" db="EMBL/GenBank/DDBJ databases">
        <title>Draft Genome sequencing of Naganishia species isolated from polar environments using Oxford Nanopore Technology.</title>
        <authorList>
            <person name="Leo P."/>
            <person name="Venkateswaran K."/>
        </authorList>
    </citation>
    <scope>NUCLEOTIDE SEQUENCE</scope>
    <source>
        <strain evidence="1">DBVPG 5303</strain>
    </source>
</reference>
<comment type="caution">
    <text evidence="1">The sequence shown here is derived from an EMBL/GenBank/DDBJ whole genome shotgun (WGS) entry which is preliminary data.</text>
</comment>
<accession>A0ACC2XLQ1</accession>
<name>A0ACC2XLQ1_9TREE</name>